<dbReference type="AlphaFoldDB" id="A0A4Q4SU77"/>
<dbReference type="OrthoDB" id="8062037at2759"/>
<comment type="caution">
    <text evidence="1">The sequence shown here is derived from an EMBL/GenBank/DDBJ whole genome shotgun (WGS) entry which is preliminary data.</text>
</comment>
<keyword evidence="2" id="KW-1185">Reference proteome</keyword>
<accession>A0A4Q4SU77</accession>
<sequence length="334" mass="38194">MVSKLRVASPAVEAAIGLDEAKKLVARDTTCLHEDTPAPANRVFDVSSAPTDLSSTVYRVRYDRFNYAAARPGQPSRRTKISVYDLRQKSRRPAQKPTPRISMQLTYWNRGTDERPPPAQEPAADTEVVKVIRDENYWPKIRKVIEEGVGADGNRVKLWLDCVICKSPMLRFPTSTFPVRGEHPPELDLVTVLFCGHVFHFRYMREWLRVCKKGSPDNGPWVPSCPGCREPLLYRACGHSINLAMLSPSRPEEIDAKLPCLRDEGGEIPGRCADCQLLEINQAVENLTRLIWEHRGKDARSEQDGRRREKEYTEQLLRTSTLGYIQWAKRLNRW</sequence>
<dbReference type="Gene3D" id="3.30.40.10">
    <property type="entry name" value="Zinc/RING finger domain, C3HC4 (zinc finger)"/>
    <property type="match status" value="1"/>
</dbReference>
<name>A0A4Q4SU77_9PEZI</name>
<organism evidence="1 2">
    <name type="scientific">Monosporascus ibericus</name>
    <dbReference type="NCBI Taxonomy" id="155417"/>
    <lineage>
        <taxon>Eukaryota</taxon>
        <taxon>Fungi</taxon>
        <taxon>Dikarya</taxon>
        <taxon>Ascomycota</taxon>
        <taxon>Pezizomycotina</taxon>
        <taxon>Sordariomycetes</taxon>
        <taxon>Xylariomycetidae</taxon>
        <taxon>Xylariales</taxon>
        <taxon>Xylariales incertae sedis</taxon>
        <taxon>Monosporascus</taxon>
    </lineage>
</organism>
<dbReference type="SUPFAM" id="SSF57850">
    <property type="entry name" value="RING/U-box"/>
    <property type="match status" value="1"/>
</dbReference>
<evidence type="ECO:0008006" key="3">
    <source>
        <dbReference type="Google" id="ProtNLM"/>
    </source>
</evidence>
<dbReference type="CDD" id="cd16448">
    <property type="entry name" value="RING-H2"/>
    <property type="match status" value="1"/>
</dbReference>
<dbReference type="STRING" id="155417.A0A4Q4SU77"/>
<reference evidence="1 2" key="1">
    <citation type="submission" date="2018-06" db="EMBL/GenBank/DDBJ databases">
        <title>Complete Genomes of Monosporascus.</title>
        <authorList>
            <person name="Robinson A.J."/>
            <person name="Natvig D.O."/>
        </authorList>
    </citation>
    <scope>NUCLEOTIDE SEQUENCE [LARGE SCALE GENOMIC DNA]</scope>
    <source>
        <strain evidence="1 2">CBS 110550</strain>
    </source>
</reference>
<proteinExistence type="predicted"/>
<dbReference type="EMBL" id="QJNU01000985">
    <property type="protein sequence ID" value="RYO81575.1"/>
    <property type="molecule type" value="Genomic_DNA"/>
</dbReference>
<evidence type="ECO:0000313" key="2">
    <source>
        <dbReference type="Proteomes" id="UP000293360"/>
    </source>
</evidence>
<gene>
    <name evidence="1" type="ORF">DL764_009744</name>
</gene>
<dbReference type="InterPro" id="IPR013083">
    <property type="entry name" value="Znf_RING/FYVE/PHD"/>
</dbReference>
<evidence type="ECO:0000313" key="1">
    <source>
        <dbReference type="EMBL" id="RYO81575.1"/>
    </source>
</evidence>
<dbReference type="Proteomes" id="UP000293360">
    <property type="component" value="Unassembled WGS sequence"/>
</dbReference>
<protein>
    <recommendedName>
        <fullName evidence="3">RING-type domain-containing protein</fullName>
    </recommendedName>
</protein>